<feature type="region of interest" description="Disordered" evidence="1">
    <location>
        <begin position="48"/>
        <end position="83"/>
    </location>
</feature>
<feature type="compositionally biased region" description="Basic and acidic residues" evidence="1">
    <location>
        <begin position="55"/>
        <end position="66"/>
    </location>
</feature>
<name>R0HNA1_9BRAS</name>
<organism evidence="2 3">
    <name type="scientific">Capsella rubella</name>
    <dbReference type="NCBI Taxonomy" id="81985"/>
    <lineage>
        <taxon>Eukaryota</taxon>
        <taxon>Viridiplantae</taxon>
        <taxon>Streptophyta</taxon>
        <taxon>Embryophyta</taxon>
        <taxon>Tracheophyta</taxon>
        <taxon>Spermatophyta</taxon>
        <taxon>Magnoliopsida</taxon>
        <taxon>eudicotyledons</taxon>
        <taxon>Gunneridae</taxon>
        <taxon>Pentapetalae</taxon>
        <taxon>rosids</taxon>
        <taxon>malvids</taxon>
        <taxon>Brassicales</taxon>
        <taxon>Brassicaceae</taxon>
        <taxon>Camelineae</taxon>
        <taxon>Capsella</taxon>
    </lineage>
</organism>
<dbReference type="AlphaFoldDB" id="R0HNA1"/>
<evidence type="ECO:0000256" key="1">
    <source>
        <dbReference type="SAM" id="MobiDB-lite"/>
    </source>
</evidence>
<dbReference type="Proteomes" id="UP000029121">
    <property type="component" value="Unassembled WGS sequence"/>
</dbReference>
<feature type="compositionally biased region" description="Polar residues" evidence="1">
    <location>
        <begin position="72"/>
        <end position="83"/>
    </location>
</feature>
<keyword evidence="3" id="KW-1185">Reference proteome</keyword>
<accession>R0HNA1</accession>
<protein>
    <submittedName>
        <fullName evidence="2">Uncharacterized protein</fullName>
    </submittedName>
</protein>
<evidence type="ECO:0000313" key="2">
    <source>
        <dbReference type="EMBL" id="EOA25393.1"/>
    </source>
</evidence>
<evidence type="ECO:0000313" key="3">
    <source>
        <dbReference type="Proteomes" id="UP000029121"/>
    </source>
</evidence>
<dbReference type="EMBL" id="KB870809">
    <property type="protein sequence ID" value="EOA25393.1"/>
    <property type="molecule type" value="Genomic_DNA"/>
</dbReference>
<reference evidence="3" key="1">
    <citation type="journal article" date="2013" name="Nat. Genet.">
        <title>The Capsella rubella genome and the genomic consequences of rapid mating system evolution.</title>
        <authorList>
            <person name="Slotte T."/>
            <person name="Hazzouri K.M."/>
            <person name="Agren J.A."/>
            <person name="Koenig D."/>
            <person name="Maumus F."/>
            <person name="Guo Y.L."/>
            <person name="Steige K."/>
            <person name="Platts A.E."/>
            <person name="Escobar J.S."/>
            <person name="Newman L.K."/>
            <person name="Wang W."/>
            <person name="Mandakova T."/>
            <person name="Vello E."/>
            <person name="Smith L.M."/>
            <person name="Henz S.R."/>
            <person name="Steffen J."/>
            <person name="Takuno S."/>
            <person name="Brandvain Y."/>
            <person name="Coop G."/>
            <person name="Andolfatto P."/>
            <person name="Hu T.T."/>
            <person name="Blanchette M."/>
            <person name="Clark R.M."/>
            <person name="Quesneville H."/>
            <person name="Nordborg M."/>
            <person name="Gaut B.S."/>
            <person name="Lysak M.A."/>
            <person name="Jenkins J."/>
            <person name="Grimwood J."/>
            <person name="Chapman J."/>
            <person name="Prochnik S."/>
            <person name="Shu S."/>
            <person name="Rokhsar D."/>
            <person name="Schmutz J."/>
            <person name="Weigel D."/>
            <person name="Wright S.I."/>
        </authorList>
    </citation>
    <scope>NUCLEOTIDE SEQUENCE [LARGE SCALE GENOMIC DNA]</scope>
    <source>
        <strain evidence="3">cv. Monte Gargano</strain>
    </source>
</reference>
<gene>
    <name evidence="2" type="ORF">CARUB_v10018725mg</name>
</gene>
<dbReference type="eggNOG" id="KOG0118">
    <property type="taxonomic scope" value="Eukaryota"/>
</dbReference>
<sequence length="83" mass="8269">MIGNPALVAAGGGYMYPMLAGVLAHGGMGVGAAGLSVPGNYFRGQSLPNAYPDSDTGKRGAGKDSDAGGSFQGYSNYSLYANC</sequence>
<dbReference type="STRING" id="81985.R0HNA1"/>
<proteinExistence type="predicted"/>